<dbReference type="GO" id="GO:0005737">
    <property type="term" value="C:cytoplasm"/>
    <property type="evidence" value="ECO:0007669"/>
    <property type="project" value="UniProtKB-SubCell"/>
</dbReference>
<evidence type="ECO:0000313" key="9">
    <source>
        <dbReference type="Proteomes" id="UP000663852"/>
    </source>
</evidence>
<dbReference type="AlphaFoldDB" id="A0A813VDB2"/>
<keyword evidence="8" id="KW-1185">Reference proteome</keyword>
<evidence type="ECO:0000256" key="1">
    <source>
        <dbReference type="ARBA" id="ARBA00004496"/>
    </source>
</evidence>
<dbReference type="PANTHER" id="PTHR12357:SF89">
    <property type="entry name" value="YTH DOMAIN-CONTAINING FAMILY PROTEIN"/>
    <property type="match status" value="1"/>
</dbReference>
<evidence type="ECO:0000313" key="8">
    <source>
        <dbReference type="Proteomes" id="UP000663828"/>
    </source>
</evidence>
<dbReference type="InterPro" id="IPR007275">
    <property type="entry name" value="YTH_domain"/>
</dbReference>
<feature type="region of interest" description="Disordered" evidence="4">
    <location>
        <begin position="521"/>
        <end position="565"/>
    </location>
</feature>
<dbReference type="GO" id="GO:1990247">
    <property type="term" value="F:N6-methyladenosine-containing RNA reader activity"/>
    <property type="evidence" value="ECO:0007669"/>
    <property type="project" value="TreeGrafter"/>
</dbReference>
<dbReference type="Gene3D" id="3.10.590.10">
    <property type="entry name" value="ph1033 like domains"/>
    <property type="match status" value="1"/>
</dbReference>
<dbReference type="EMBL" id="CAJNOJ010000020">
    <property type="protein sequence ID" value="CAF0841229.1"/>
    <property type="molecule type" value="Genomic_DNA"/>
</dbReference>
<dbReference type="Proteomes" id="UP000663852">
    <property type="component" value="Unassembled WGS sequence"/>
</dbReference>
<comment type="caution">
    <text evidence="6">The sequence shown here is derived from an EMBL/GenBank/DDBJ whole genome shotgun (WGS) entry which is preliminary data.</text>
</comment>
<protein>
    <recommendedName>
        <fullName evidence="5">YTH domain-containing protein</fullName>
    </recommendedName>
</protein>
<feature type="compositionally biased region" description="Basic and acidic residues" evidence="4">
    <location>
        <begin position="552"/>
        <end position="565"/>
    </location>
</feature>
<evidence type="ECO:0000313" key="7">
    <source>
        <dbReference type="EMBL" id="CAF1036353.1"/>
    </source>
</evidence>
<dbReference type="PANTHER" id="PTHR12357">
    <property type="entry name" value="YTH YT521-B HOMOLOGY DOMAIN-CONTAINING"/>
    <property type="match status" value="1"/>
</dbReference>
<proteinExistence type="predicted"/>
<reference evidence="6" key="1">
    <citation type="submission" date="2021-02" db="EMBL/GenBank/DDBJ databases">
        <authorList>
            <person name="Nowell W R."/>
        </authorList>
    </citation>
    <scope>NUCLEOTIDE SEQUENCE</scope>
</reference>
<keyword evidence="2" id="KW-0963">Cytoplasm</keyword>
<name>A0A813VDB2_ADIRI</name>
<evidence type="ECO:0000313" key="6">
    <source>
        <dbReference type="EMBL" id="CAF0841229.1"/>
    </source>
</evidence>
<comment type="subcellular location">
    <subcellularLocation>
        <location evidence="1">Cytoplasm</location>
    </subcellularLocation>
</comment>
<feature type="domain" description="YTH" evidence="5">
    <location>
        <begin position="365"/>
        <end position="500"/>
    </location>
</feature>
<dbReference type="FunFam" id="3.10.590.10:FF:000001">
    <property type="entry name" value="YTH domain family 1, isoform CRA_a"/>
    <property type="match status" value="1"/>
</dbReference>
<evidence type="ECO:0000256" key="2">
    <source>
        <dbReference type="ARBA" id="ARBA00022490"/>
    </source>
</evidence>
<dbReference type="OrthoDB" id="306690at2759"/>
<dbReference type="Pfam" id="PF04146">
    <property type="entry name" value="YTH"/>
    <property type="match status" value="1"/>
</dbReference>
<evidence type="ECO:0000256" key="4">
    <source>
        <dbReference type="SAM" id="MobiDB-lite"/>
    </source>
</evidence>
<feature type="compositionally biased region" description="Polar residues" evidence="4">
    <location>
        <begin position="333"/>
        <end position="356"/>
    </location>
</feature>
<dbReference type="CDD" id="cd21134">
    <property type="entry name" value="YTH"/>
    <property type="match status" value="1"/>
</dbReference>
<feature type="compositionally biased region" description="Low complexity" evidence="4">
    <location>
        <begin position="150"/>
        <end position="168"/>
    </location>
</feature>
<dbReference type="InterPro" id="IPR045168">
    <property type="entry name" value="YTH_prot"/>
</dbReference>
<dbReference type="PROSITE" id="PS50882">
    <property type="entry name" value="YTH"/>
    <property type="match status" value="1"/>
</dbReference>
<dbReference type="Proteomes" id="UP000663828">
    <property type="component" value="Unassembled WGS sequence"/>
</dbReference>
<dbReference type="GO" id="GO:0061157">
    <property type="term" value="P:mRNA destabilization"/>
    <property type="evidence" value="ECO:0007669"/>
    <property type="project" value="TreeGrafter"/>
</dbReference>
<accession>A0A813VDB2</accession>
<dbReference type="EMBL" id="CAJNOR010000918">
    <property type="protein sequence ID" value="CAF1036353.1"/>
    <property type="molecule type" value="Genomic_DNA"/>
</dbReference>
<feature type="compositionally biased region" description="Low complexity" evidence="4">
    <location>
        <begin position="315"/>
        <end position="327"/>
    </location>
</feature>
<evidence type="ECO:0000259" key="5">
    <source>
        <dbReference type="PROSITE" id="PS50882"/>
    </source>
</evidence>
<feature type="compositionally biased region" description="Low complexity" evidence="4">
    <location>
        <begin position="1"/>
        <end position="17"/>
    </location>
</feature>
<dbReference type="GO" id="GO:0003729">
    <property type="term" value="F:mRNA binding"/>
    <property type="evidence" value="ECO:0007669"/>
    <property type="project" value="TreeGrafter"/>
</dbReference>
<evidence type="ECO:0000256" key="3">
    <source>
        <dbReference type="ARBA" id="ARBA00022884"/>
    </source>
</evidence>
<feature type="region of interest" description="Disordered" evidence="4">
    <location>
        <begin position="1"/>
        <end position="20"/>
    </location>
</feature>
<gene>
    <name evidence="6" type="ORF">EDS130_LOCUS6847</name>
    <name evidence="7" type="ORF">XAT740_LOCUS15023</name>
</gene>
<keyword evidence="3" id="KW-0694">RNA-binding</keyword>
<feature type="region of interest" description="Disordered" evidence="4">
    <location>
        <begin position="137"/>
        <end position="168"/>
    </location>
</feature>
<feature type="compositionally biased region" description="Polar residues" evidence="4">
    <location>
        <begin position="526"/>
        <end position="551"/>
    </location>
</feature>
<feature type="compositionally biased region" description="Polar residues" evidence="4">
    <location>
        <begin position="213"/>
        <end position="314"/>
    </location>
</feature>
<organism evidence="6 9">
    <name type="scientific">Adineta ricciae</name>
    <name type="common">Rotifer</name>
    <dbReference type="NCBI Taxonomy" id="249248"/>
    <lineage>
        <taxon>Eukaryota</taxon>
        <taxon>Metazoa</taxon>
        <taxon>Spiralia</taxon>
        <taxon>Gnathifera</taxon>
        <taxon>Rotifera</taxon>
        <taxon>Eurotatoria</taxon>
        <taxon>Bdelloidea</taxon>
        <taxon>Adinetida</taxon>
        <taxon>Adinetidae</taxon>
        <taxon>Adineta</taxon>
    </lineage>
</organism>
<feature type="region of interest" description="Disordered" evidence="4">
    <location>
        <begin position="213"/>
        <end position="356"/>
    </location>
</feature>
<sequence length="565" mass="64453">MINERSSTQSNTSSSTNMPYGYPTGPFDLMNIQPMQNPSDIYSYYPPSLYQPFSAFDEHQWGSTETSTGLPPNGPLQFHQPIYTPTGLDISRNPFDYAAPPHAYPHYHPGFTPSNFPTAPSTSTSNFDISWNPHNLSIQQQMPPIGGGSSNNNDINSNKKSSIYDNYSSNSDGVGDMLAQHMKSVHLGNNDSQNYNNGTNDRTQNINLLSSKEQQQHYTSNNNDLSTTRPTQPSGPKSYASVVSSDGMNSNNNKTITPSSSNFPLRTTNERAANPSNDSLNTRTTTQQSRHNNTPGFSSRYQQQSSANSGFLQWTNNNSDRSTANNNNHKRQNLSSTRTMNGNQEPVRNDQRYNPQDFNLNSKGARFFVIKSYSEDDVHRSIKYNIWCSTEHGNKRLDNAFREREGKGPIYLFFSVNASGHFCGMAEMMSPVDYEHQTDVWHMSNKWQGKFEVKWIYVKDVPNQQFRNIRLENNENKPVTNSRDTQEIPYEKGKLMLKTLHMYRHKTSIFDDFQYYESKQAEETVTKQPSNNEVNPSHQQSNRRTLLSNRTAQREHQENEHNNDE</sequence>